<name>A0A1I7JB64_9PROT</name>
<dbReference type="Proteomes" id="UP000183926">
    <property type="component" value="Unassembled WGS sequence"/>
</dbReference>
<proteinExistence type="predicted"/>
<protein>
    <submittedName>
        <fullName evidence="3">Membrane protein YqaA, SNARE-associated domain</fullName>
    </submittedName>
</protein>
<dbReference type="InterPro" id="IPR032816">
    <property type="entry name" value="VTT_dom"/>
</dbReference>
<dbReference type="AlphaFoldDB" id="A0A1I7JB64"/>
<evidence type="ECO:0000256" key="1">
    <source>
        <dbReference type="SAM" id="Phobius"/>
    </source>
</evidence>
<sequence>MPIVAAVSLTEDDHPLRVRITPISEFTLKAITKNHTTVYMNESASLLALFTSSFLAATLLPGGSEAVLVGVLIAYPDLFWPALNVATLGNTLGGLSSYVIGRFLPDEQALSEKLGRHVHGLKWTRRRGAPILFLSWLPLIGDILCVAAGWLRINWVSAAFFIAIGKFARYWVIAAAIS</sequence>
<dbReference type="EMBL" id="FPBL01000019">
    <property type="protein sequence ID" value="SFU82405.1"/>
    <property type="molecule type" value="Genomic_DNA"/>
</dbReference>
<feature type="transmembrane region" description="Helical" evidence="1">
    <location>
        <begin position="131"/>
        <end position="151"/>
    </location>
</feature>
<reference evidence="3 4" key="1">
    <citation type="submission" date="2016-10" db="EMBL/GenBank/DDBJ databases">
        <authorList>
            <person name="de Groot N.N."/>
        </authorList>
    </citation>
    <scope>NUCLEOTIDE SEQUENCE [LARGE SCALE GENOMIC DNA]</scope>
    <source>
        <strain evidence="3 4">Nm24</strain>
    </source>
</reference>
<feature type="transmembrane region" description="Helical" evidence="1">
    <location>
        <begin position="79"/>
        <end position="100"/>
    </location>
</feature>
<dbReference type="Pfam" id="PF09335">
    <property type="entry name" value="VTT_dom"/>
    <property type="match status" value="1"/>
</dbReference>
<keyword evidence="1" id="KW-0812">Transmembrane</keyword>
<dbReference type="InterPro" id="IPR051311">
    <property type="entry name" value="DedA_domain"/>
</dbReference>
<organism evidence="3 4">
    <name type="scientific">Nitrosomonas eutropha</name>
    <dbReference type="NCBI Taxonomy" id="916"/>
    <lineage>
        <taxon>Bacteria</taxon>
        <taxon>Pseudomonadati</taxon>
        <taxon>Pseudomonadota</taxon>
        <taxon>Betaproteobacteria</taxon>
        <taxon>Nitrosomonadales</taxon>
        <taxon>Nitrosomonadaceae</taxon>
        <taxon>Nitrosomonas</taxon>
    </lineage>
</organism>
<evidence type="ECO:0000313" key="4">
    <source>
        <dbReference type="Proteomes" id="UP000183926"/>
    </source>
</evidence>
<dbReference type="PANTHER" id="PTHR42709">
    <property type="entry name" value="ALKALINE PHOSPHATASE LIKE PROTEIN"/>
    <property type="match status" value="1"/>
</dbReference>
<accession>A0A1I7JB64</accession>
<evidence type="ECO:0000313" key="3">
    <source>
        <dbReference type="EMBL" id="SFU82405.1"/>
    </source>
</evidence>
<dbReference type="PANTHER" id="PTHR42709:SF4">
    <property type="entry name" value="INNER MEMBRANE PROTEIN YQAA"/>
    <property type="match status" value="1"/>
</dbReference>
<feature type="transmembrane region" description="Helical" evidence="1">
    <location>
        <begin position="157"/>
        <end position="177"/>
    </location>
</feature>
<evidence type="ECO:0000259" key="2">
    <source>
        <dbReference type="Pfam" id="PF09335"/>
    </source>
</evidence>
<gene>
    <name evidence="3" type="ORF">SAMN05216339_1191</name>
</gene>
<keyword evidence="1" id="KW-1133">Transmembrane helix</keyword>
<feature type="transmembrane region" description="Helical" evidence="1">
    <location>
        <begin position="46"/>
        <end position="73"/>
    </location>
</feature>
<feature type="domain" description="VTT" evidence="2">
    <location>
        <begin position="66"/>
        <end position="176"/>
    </location>
</feature>
<keyword evidence="1" id="KW-0472">Membrane</keyword>